<dbReference type="AlphaFoldDB" id="A0A5B7H1F5"/>
<reference evidence="1 2" key="1">
    <citation type="submission" date="2019-05" db="EMBL/GenBank/DDBJ databases">
        <title>Another draft genome of Portunus trituberculatus and its Hox gene families provides insights of decapod evolution.</title>
        <authorList>
            <person name="Jeong J.-H."/>
            <person name="Song I."/>
            <person name="Kim S."/>
            <person name="Choi T."/>
            <person name="Kim D."/>
            <person name="Ryu S."/>
            <person name="Kim W."/>
        </authorList>
    </citation>
    <scope>NUCLEOTIDE SEQUENCE [LARGE SCALE GENOMIC DNA]</scope>
    <source>
        <tissue evidence="1">Muscle</tissue>
    </source>
</reference>
<evidence type="ECO:0000313" key="2">
    <source>
        <dbReference type="Proteomes" id="UP000324222"/>
    </source>
</evidence>
<dbReference type="GO" id="GO:0003676">
    <property type="term" value="F:nucleic acid binding"/>
    <property type="evidence" value="ECO:0007669"/>
    <property type="project" value="InterPro"/>
</dbReference>
<gene>
    <name evidence="1" type="ORF">E2C01_056743</name>
</gene>
<keyword evidence="2" id="KW-1185">Reference proteome</keyword>
<organism evidence="1 2">
    <name type="scientific">Portunus trituberculatus</name>
    <name type="common">Swimming crab</name>
    <name type="synonym">Neptunus trituberculatus</name>
    <dbReference type="NCBI Taxonomy" id="210409"/>
    <lineage>
        <taxon>Eukaryota</taxon>
        <taxon>Metazoa</taxon>
        <taxon>Ecdysozoa</taxon>
        <taxon>Arthropoda</taxon>
        <taxon>Crustacea</taxon>
        <taxon>Multicrustacea</taxon>
        <taxon>Malacostraca</taxon>
        <taxon>Eumalacostraca</taxon>
        <taxon>Eucarida</taxon>
        <taxon>Decapoda</taxon>
        <taxon>Pleocyemata</taxon>
        <taxon>Brachyura</taxon>
        <taxon>Eubrachyura</taxon>
        <taxon>Portunoidea</taxon>
        <taxon>Portunidae</taxon>
        <taxon>Portuninae</taxon>
        <taxon>Portunus</taxon>
    </lineage>
</organism>
<evidence type="ECO:0000313" key="1">
    <source>
        <dbReference type="EMBL" id="MPC62654.1"/>
    </source>
</evidence>
<dbReference type="Proteomes" id="UP000324222">
    <property type="component" value="Unassembled WGS sequence"/>
</dbReference>
<comment type="caution">
    <text evidence="1">The sequence shown here is derived from an EMBL/GenBank/DDBJ whole genome shotgun (WGS) entry which is preliminary data.</text>
</comment>
<name>A0A5B7H1F5_PORTR</name>
<proteinExistence type="predicted"/>
<protein>
    <submittedName>
        <fullName evidence="1">Uncharacterized protein</fullName>
    </submittedName>
</protein>
<dbReference type="Gene3D" id="3.30.420.10">
    <property type="entry name" value="Ribonuclease H-like superfamily/Ribonuclease H"/>
    <property type="match status" value="1"/>
</dbReference>
<dbReference type="InterPro" id="IPR036397">
    <property type="entry name" value="RNaseH_sf"/>
</dbReference>
<dbReference type="EMBL" id="VSRR010019918">
    <property type="protein sequence ID" value="MPC62654.1"/>
    <property type="molecule type" value="Genomic_DNA"/>
</dbReference>
<accession>A0A5B7H1F5</accession>
<sequence length="115" mass="12798">MEYALEYADKPDTFWDRVVFCDEKTFSTDDPAATQYVWHTPTTRFQACNVIANKRSGRVTVGMFGWMHAGGVGQLADVGPGPEHMSVLDEATQLRLTDAYYILHLGRITGLPTNG</sequence>